<keyword evidence="2" id="KW-1185">Reference proteome</keyword>
<name>A0A2L2XA80_9FIRM</name>
<dbReference type="EMBL" id="BFAV01000073">
    <property type="protein sequence ID" value="GBF33177.1"/>
    <property type="molecule type" value="Genomic_DNA"/>
</dbReference>
<evidence type="ECO:0000313" key="2">
    <source>
        <dbReference type="Proteomes" id="UP000239549"/>
    </source>
</evidence>
<organism evidence="1 2">
    <name type="scientific">Desulfocucumis palustris</name>
    <dbReference type="NCBI Taxonomy" id="1898651"/>
    <lineage>
        <taxon>Bacteria</taxon>
        <taxon>Bacillati</taxon>
        <taxon>Bacillota</taxon>
        <taxon>Clostridia</taxon>
        <taxon>Eubacteriales</taxon>
        <taxon>Desulfocucumaceae</taxon>
        <taxon>Desulfocucumis</taxon>
    </lineage>
</organism>
<evidence type="ECO:0000313" key="1">
    <source>
        <dbReference type="EMBL" id="GBF33177.1"/>
    </source>
</evidence>
<dbReference type="Proteomes" id="UP000239549">
    <property type="component" value="Unassembled WGS sequence"/>
</dbReference>
<proteinExistence type="predicted"/>
<dbReference type="AlphaFoldDB" id="A0A2L2XA80"/>
<protein>
    <submittedName>
        <fullName evidence="1">Uncharacterized protein</fullName>
    </submittedName>
</protein>
<reference evidence="2" key="1">
    <citation type="submission" date="2018-02" db="EMBL/GenBank/DDBJ databases">
        <title>Genome sequence of Desulfocucumis palustris strain NAW-5.</title>
        <authorList>
            <person name="Watanabe M."/>
            <person name="Kojima H."/>
            <person name="Fukui M."/>
        </authorList>
    </citation>
    <scope>NUCLEOTIDE SEQUENCE [LARGE SCALE GENOMIC DNA]</scope>
    <source>
        <strain evidence="2">NAW-5</strain>
    </source>
</reference>
<comment type="caution">
    <text evidence="1">The sequence shown here is derived from an EMBL/GenBank/DDBJ whole genome shotgun (WGS) entry which is preliminary data.</text>
</comment>
<sequence>MDFFNGLLACNSRLNLTPHGINSNFNPPPELPRFAAELTGGRQPFEILSEKTIFWAY</sequence>
<gene>
    <name evidence="1" type="ORF">DCCM_2274</name>
</gene>
<accession>A0A2L2XA80</accession>